<feature type="region of interest" description="Disordered" evidence="1">
    <location>
        <begin position="1127"/>
        <end position="1193"/>
    </location>
</feature>
<evidence type="ECO:0000313" key="3">
    <source>
        <dbReference type="EMBL" id="OLP83976.1"/>
    </source>
</evidence>
<dbReference type="InterPro" id="IPR000477">
    <property type="entry name" value="RT_dom"/>
</dbReference>
<reference evidence="3 4" key="1">
    <citation type="submission" date="2016-02" db="EMBL/GenBank/DDBJ databases">
        <title>Genome analysis of coral dinoflagellate symbionts highlights evolutionary adaptations to a symbiotic lifestyle.</title>
        <authorList>
            <person name="Aranda M."/>
            <person name="Li Y."/>
            <person name="Liew Y.J."/>
            <person name="Baumgarten S."/>
            <person name="Simakov O."/>
            <person name="Wilson M."/>
            <person name="Piel J."/>
            <person name="Ashoor H."/>
            <person name="Bougouffa S."/>
            <person name="Bajic V.B."/>
            <person name="Ryu T."/>
            <person name="Ravasi T."/>
            <person name="Bayer T."/>
            <person name="Micklem G."/>
            <person name="Kim H."/>
            <person name="Bhak J."/>
            <person name="Lajeunesse T.C."/>
            <person name="Voolstra C.R."/>
        </authorList>
    </citation>
    <scope>NUCLEOTIDE SEQUENCE [LARGE SCALE GENOMIC DNA]</scope>
    <source>
        <strain evidence="3 4">CCMP2467</strain>
    </source>
</reference>
<evidence type="ECO:0000256" key="1">
    <source>
        <dbReference type="SAM" id="MobiDB-lite"/>
    </source>
</evidence>
<sequence>MVVLLLETLLHWRTLKEAKYLHVQESLGLLHLKLIPNMWYWRVLDNFRVYSFIFWLSTGDLTVNFACQVLAVLELTYSSLLVGFAPYTRMSADAVLLLKEAISGILGILSLMLFLTTWVEPSTVSEEALRAQPFLVVIDELLDRFAVGDVLVGLSGLLIVLKGCLKLIDNRWALPYNMKFQTGSPSRCGSVFLGLLRRFPGSHSMLVHRYGETVMLDTRNIPPKQRSKLLIGVASGLRFLFAQSGEFKINDVRRQISDSATMVSTARKARFMIKSAVARGEAFERLWSGRHQREGVGSADEKVLYKKLVAAMQQVTEAELSAAVEDMCDGDMMQEHFLPTFYERLRRRKKVELVDEEDDEENFNVITRPTQDSAHRFFRKKKEDDWEEPEMPFEKLEVEEPKQKLEEMERKLWTLMHEEGVSGLETEAQELSEYGQKLLYQFRQVQALLSVMQQMSEFEPIGETDALRRGSTMNFSQQLIVDMNAIKDGGGSPVREMVTELRSLPRPEAKDELQMPQDLNVARQHSWSESSSSVLSGINSNPLGSASAGGWRRSFESEAALMADATQQDSPRRGSADSIPGRTPFLPARLALDWSAKQQPAASLVPALDRQLSPEGWSFVLTANPDSRYSGVAMVISHRIARPHQITFCSWLPGLTATPAGARLSPSQHVETGRKEAADLVARTAAPSEANLAPWRLGAGLHCVQPAVLNADGALMPLNQEVSLPLPPYLKRWALAKSLQHAGIDDSMISLIVAIHEGCTYSVQHATYAGNFPLQVGVRQGCALAPLLFCIFSCWISDMLDTKLGVDWCARHHTAFADDNLVQWVIQSESDLHQMCVQIQVLFDLLHEVGMSVNVLKSGLLIKLRGPAAKRWLRGHVRRTAEGEVISVGTPGRPVELPRQTDLTYLGIKLSYGNFELQSCLHRLRAARLVRQRLVKLLHSSGLRLKLRLQLYSACVRSSLLYALHAVGLTPSAQQRLSAADARFVRAIARNPVHLTRTSNLELYRKLKLRDVPALLAKLLAGRARKSTDPEATAAFQAHLCVVRAWQQQTWQCHQHGLRPAEAQPAENMSTPLVAEVKGVLTPLVEAPAFRRALRQGWSLMSFPEAEIPPTSAAQEMLDVLGMAKQQNDGNAAPAARREPTESMEQDAWRKAKFARPDQKGSGDKGYSPWANWRPSTDTWQDDEKDDQATTGVDRATQQLLSVLVKLAIRHEEELSKIRIDTTLICYLDTGASGIVPQVRKVAEAWATQYEAGTVRTPLKVILLLSIFEEAGQRITSILQEEEKLAKAKEWQWLQEGSTALDPCWTYFQWNPRSRRQEPSPLPPIKNSDIRHKLDYLAKSLAEDGVLTKFKATRRMSNTDRYASAVLPFFCSLSLRGDTAAKSHEAIKAMVNCSALKPIGMRIKPARGERQPLASELEKAYLAVPYTDWQERQPWTKPSAKQVPENTKALCWVALLTNDAASCGGKARSAIMLAQRAHKPYLPDCIAWHQVLRGWTQLKQQHDAGMFLAHVLHYAAPVALRGTWQARLCNPDTVTDEGPLTSPILLEVQSQDLQSAVHHWHRQHTIHAIDTHGAIIQVPIFTAGGIEAFRKLWFAEGHESMPPSLAMAVRNDLVHWASMSLTAEGYCDFLAYARLLESTICTHRPVCFPSPAYLLDDAEPAEQLAQSFLQQGHGALWSAVRQVAALLPYELGKRAVGRHRSFTVGAYGHRCHVGLLRHTHAFPAVCQLANAFITKLHPTHVWTTLTFNVNLEAGVHTDTSNAAFDSLLVGISHYDSGELWLAEEGGTMYQEHKGRLIPGRAYHTSGQALLFKANAIPHAVLPWNTGDRITLVAHTIGQYSHLADDEYERLLCLGFGIASGLCLLRATGVGTEVAHVRILEKLVKVGSFIGAGCLGSRAGSARTLLTPFWHVVATVNGQDVGNQLMLRMWQRRQRSRCSDGARRKALRERESGDSPPSADSPAAAEQNRVAEWAERALGLGAFTESGPFRPREAGARSRLQAVICNRLREFFCSRPQAATPFAATLQLLLMTQCAQEPTALAALPPPLS</sequence>
<accession>A0A1Q9CM48</accession>
<evidence type="ECO:0000313" key="4">
    <source>
        <dbReference type="Proteomes" id="UP000186817"/>
    </source>
</evidence>
<proteinExistence type="predicted"/>
<feature type="compositionally biased region" description="Basic and acidic residues" evidence="1">
    <location>
        <begin position="1136"/>
        <end position="1163"/>
    </location>
</feature>
<dbReference type="OrthoDB" id="423269at2759"/>
<dbReference type="PANTHER" id="PTHR47027">
    <property type="entry name" value="REVERSE TRANSCRIPTASE DOMAIN-CONTAINING PROTEIN"/>
    <property type="match status" value="1"/>
</dbReference>
<evidence type="ECO:0000259" key="2">
    <source>
        <dbReference type="Pfam" id="PF00078"/>
    </source>
</evidence>
<feature type="region of interest" description="Disordered" evidence="1">
    <location>
        <begin position="562"/>
        <end position="582"/>
    </location>
</feature>
<dbReference type="Pfam" id="PF00078">
    <property type="entry name" value="RVT_1"/>
    <property type="match status" value="1"/>
</dbReference>
<feature type="compositionally biased region" description="Low complexity" evidence="1">
    <location>
        <begin position="1953"/>
        <end position="1964"/>
    </location>
</feature>
<dbReference type="Proteomes" id="UP000186817">
    <property type="component" value="Unassembled WGS sequence"/>
</dbReference>
<feature type="domain" description="Reverse transcriptase" evidence="2">
    <location>
        <begin position="767"/>
        <end position="909"/>
    </location>
</feature>
<gene>
    <name evidence="3" type="ORF">AK812_SmicGene35191</name>
</gene>
<feature type="compositionally biased region" description="Basic and acidic residues" evidence="1">
    <location>
        <begin position="1937"/>
        <end position="1952"/>
    </location>
</feature>
<keyword evidence="4" id="KW-1185">Reference proteome</keyword>
<protein>
    <recommendedName>
        <fullName evidence="2">Reverse transcriptase domain-containing protein</fullName>
    </recommendedName>
</protein>
<feature type="region of interest" description="Disordered" evidence="1">
    <location>
        <begin position="1937"/>
        <end position="1965"/>
    </location>
</feature>
<dbReference type="PANTHER" id="PTHR47027:SF20">
    <property type="entry name" value="REVERSE TRANSCRIPTASE-LIKE PROTEIN WITH RNA-DIRECTED DNA POLYMERASE DOMAIN"/>
    <property type="match status" value="1"/>
</dbReference>
<name>A0A1Q9CM48_SYMMI</name>
<dbReference type="EMBL" id="LSRX01001077">
    <property type="protein sequence ID" value="OLP83976.1"/>
    <property type="molecule type" value="Genomic_DNA"/>
</dbReference>
<comment type="caution">
    <text evidence="3">The sequence shown here is derived from an EMBL/GenBank/DDBJ whole genome shotgun (WGS) entry which is preliminary data.</text>
</comment>
<organism evidence="3 4">
    <name type="scientific">Symbiodinium microadriaticum</name>
    <name type="common">Dinoflagellate</name>
    <name type="synonym">Zooxanthella microadriatica</name>
    <dbReference type="NCBI Taxonomy" id="2951"/>
    <lineage>
        <taxon>Eukaryota</taxon>
        <taxon>Sar</taxon>
        <taxon>Alveolata</taxon>
        <taxon>Dinophyceae</taxon>
        <taxon>Suessiales</taxon>
        <taxon>Symbiodiniaceae</taxon>
        <taxon>Symbiodinium</taxon>
    </lineage>
</organism>